<dbReference type="EMBL" id="KL596768">
    <property type="protein sequence ID" value="KER25709.1"/>
    <property type="molecule type" value="Genomic_DNA"/>
</dbReference>
<reference evidence="1 2" key="1">
    <citation type="submission" date="2013-11" db="EMBL/GenBank/DDBJ databases">
        <title>Opisthorchis viverrini - life in the bile duct.</title>
        <authorList>
            <person name="Young N.D."/>
            <person name="Nagarajan N."/>
            <person name="Lin S.J."/>
            <person name="Korhonen P.K."/>
            <person name="Jex A.R."/>
            <person name="Hall R.S."/>
            <person name="Safavi-Hemami H."/>
            <person name="Kaewkong W."/>
            <person name="Bertrand D."/>
            <person name="Gao S."/>
            <person name="Seet Q."/>
            <person name="Wongkham S."/>
            <person name="Teh B.T."/>
            <person name="Wongkham C."/>
            <person name="Intapan P.M."/>
            <person name="Maleewong W."/>
            <person name="Yang X."/>
            <person name="Hu M."/>
            <person name="Wang Z."/>
            <person name="Hofmann A."/>
            <person name="Sternberg P.W."/>
            <person name="Tan P."/>
            <person name="Wang J."/>
            <person name="Gasser R.B."/>
        </authorList>
    </citation>
    <scope>NUCLEOTIDE SEQUENCE [LARGE SCALE GENOMIC DNA]</scope>
</reference>
<name>A0A075ACY4_OPIVI</name>
<proteinExistence type="predicted"/>
<dbReference type="CTD" id="20321061"/>
<evidence type="ECO:0000313" key="1">
    <source>
        <dbReference type="EMBL" id="KER25709.1"/>
    </source>
</evidence>
<accession>A0A075ACY4</accession>
<dbReference type="GeneID" id="20321061"/>
<sequence length="174" mass="19483">MLHMGKQMSELTVTSKDKSCDIFYRSTVVSSHDSSHVPSNTVSRLLSYGPGYSAEPVAGGNWPIGCGREAGKTDTAWTLFDGYTVWLVKTEKYKYGKFFHLNSLPQEQIDCSVTCGTDYPQYESLQKKSTSQKRLRCLFSPGGSPSDGLIWYVKRCLTEHSYRLTPLVISKGYP</sequence>
<gene>
    <name evidence="1" type="ORF">T265_06882</name>
</gene>
<organism evidence="1 2">
    <name type="scientific">Opisthorchis viverrini</name>
    <name type="common">Southeast Asian liver fluke</name>
    <dbReference type="NCBI Taxonomy" id="6198"/>
    <lineage>
        <taxon>Eukaryota</taxon>
        <taxon>Metazoa</taxon>
        <taxon>Spiralia</taxon>
        <taxon>Lophotrochozoa</taxon>
        <taxon>Platyhelminthes</taxon>
        <taxon>Trematoda</taxon>
        <taxon>Digenea</taxon>
        <taxon>Opisthorchiida</taxon>
        <taxon>Opisthorchiata</taxon>
        <taxon>Opisthorchiidae</taxon>
        <taxon>Opisthorchis</taxon>
    </lineage>
</organism>
<evidence type="ECO:0000313" key="2">
    <source>
        <dbReference type="Proteomes" id="UP000054324"/>
    </source>
</evidence>
<dbReference type="RefSeq" id="XP_009170534.1">
    <property type="nucleotide sequence ID" value="XM_009172270.1"/>
</dbReference>
<dbReference type="AlphaFoldDB" id="A0A075ACY4"/>
<protein>
    <submittedName>
        <fullName evidence="1">Uncharacterized protein</fullName>
    </submittedName>
</protein>
<dbReference type="KEGG" id="ovi:T265_06882"/>
<dbReference type="Proteomes" id="UP000054324">
    <property type="component" value="Unassembled WGS sequence"/>
</dbReference>
<keyword evidence="2" id="KW-1185">Reference proteome</keyword>